<dbReference type="InterPro" id="IPR029058">
    <property type="entry name" value="AB_hydrolase_fold"/>
</dbReference>
<dbReference type="EMBL" id="CAWUHC010000074">
    <property type="protein sequence ID" value="CAK7228723.1"/>
    <property type="molecule type" value="Genomic_DNA"/>
</dbReference>
<dbReference type="Gene3D" id="3.40.50.1820">
    <property type="entry name" value="alpha/beta hydrolase"/>
    <property type="match status" value="1"/>
</dbReference>
<evidence type="ECO:0000313" key="3">
    <source>
        <dbReference type="EMBL" id="CAK7228723.1"/>
    </source>
</evidence>
<keyword evidence="4" id="KW-1185">Reference proteome</keyword>
<accession>A0ABP0CA81</accession>
<keyword evidence="1" id="KW-0378">Hydrolase</keyword>
<dbReference type="PANTHER" id="PTHR48081:SF8">
    <property type="entry name" value="ALPHA_BETA HYDROLASE FOLD-3 DOMAIN-CONTAINING PROTEIN-RELATED"/>
    <property type="match status" value="1"/>
</dbReference>
<dbReference type="PANTHER" id="PTHR48081">
    <property type="entry name" value="AB HYDROLASE SUPERFAMILY PROTEIN C4A8.06C"/>
    <property type="match status" value="1"/>
</dbReference>
<organism evidence="3 4">
    <name type="scientific">Sporothrix bragantina</name>
    <dbReference type="NCBI Taxonomy" id="671064"/>
    <lineage>
        <taxon>Eukaryota</taxon>
        <taxon>Fungi</taxon>
        <taxon>Dikarya</taxon>
        <taxon>Ascomycota</taxon>
        <taxon>Pezizomycotina</taxon>
        <taxon>Sordariomycetes</taxon>
        <taxon>Sordariomycetidae</taxon>
        <taxon>Ophiostomatales</taxon>
        <taxon>Ophiostomataceae</taxon>
        <taxon>Sporothrix</taxon>
    </lineage>
</organism>
<feature type="domain" description="Alpha/beta hydrolase fold-3" evidence="2">
    <location>
        <begin position="80"/>
        <end position="315"/>
    </location>
</feature>
<dbReference type="Pfam" id="PF07859">
    <property type="entry name" value="Abhydrolase_3"/>
    <property type="match status" value="1"/>
</dbReference>
<evidence type="ECO:0000259" key="2">
    <source>
        <dbReference type="Pfam" id="PF07859"/>
    </source>
</evidence>
<proteinExistence type="predicted"/>
<name>A0ABP0CA81_9PEZI</name>
<dbReference type="SUPFAM" id="SSF53474">
    <property type="entry name" value="alpha/beta-Hydrolases"/>
    <property type="match status" value="1"/>
</dbReference>
<comment type="caution">
    <text evidence="3">The sequence shown here is derived from an EMBL/GenBank/DDBJ whole genome shotgun (WGS) entry which is preliminary data.</text>
</comment>
<dbReference type="InterPro" id="IPR013094">
    <property type="entry name" value="AB_hydrolase_3"/>
</dbReference>
<dbReference type="InterPro" id="IPR050300">
    <property type="entry name" value="GDXG_lipolytic_enzyme"/>
</dbReference>
<sequence length="343" mass="35914">MAEYTESWQKLEEALGSRPVLAGTTDELRAAFNGLVAMLVTQYPPASPHVTTEDGTFGTGAKYRVYTPSTLSSPDGPVAVYFHGGGLVLGDLDSEDQLCRMLAEAAGIVLVSIGYRLAPEDKAPAQVDDGLTGLEWAASNAARLMGQSSYPTSPNPRLLVIGISAGGGLALSVTRLVVLGKSTTVRAEQLAGLVALCPMALHPDNVPEAVLAASCAGGQATYSAYTERGEDAAVVNRATMDIFFAAASLDPGNADAFPALDTAVYSSAKHYPPTYIGVCENDPLRDDGRVVAGMLTGGGVRVKSKLYKGLPHCFWIFPALPEFSGFVQDTVAGIKWVLQGDKA</sequence>
<gene>
    <name evidence="3" type="ORF">SBRCBS47491_007003</name>
</gene>
<reference evidence="3 4" key="1">
    <citation type="submission" date="2024-01" db="EMBL/GenBank/DDBJ databases">
        <authorList>
            <person name="Allen C."/>
            <person name="Tagirdzhanova G."/>
        </authorList>
    </citation>
    <scope>NUCLEOTIDE SEQUENCE [LARGE SCALE GENOMIC DNA]</scope>
</reference>
<evidence type="ECO:0000313" key="4">
    <source>
        <dbReference type="Proteomes" id="UP001642406"/>
    </source>
</evidence>
<dbReference type="Proteomes" id="UP001642406">
    <property type="component" value="Unassembled WGS sequence"/>
</dbReference>
<evidence type="ECO:0000256" key="1">
    <source>
        <dbReference type="ARBA" id="ARBA00022801"/>
    </source>
</evidence>
<protein>
    <recommendedName>
        <fullName evidence="2">Alpha/beta hydrolase fold-3 domain-containing protein</fullName>
    </recommendedName>
</protein>